<reference evidence="2" key="2">
    <citation type="submission" date="2017-02" db="UniProtKB">
        <authorList>
            <consortium name="WormBaseParasite"/>
        </authorList>
    </citation>
    <scope>IDENTIFICATION</scope>
</reference>
<dbReference type="Proteomes" id="UP000035642">
    <property type="component" value="Unassembled WGS sequence"/>
</dbReference>
<evidence type="ECO:0000313" key="2">
    <source>
        <dbReference type="WBParaSite" id="ACAC_0000553801-mRNA-1"/>
    </source>
</evidence>
<sequence>LFVKLYFVLVANLHYRSRITAFQRHLDPFFEDGESFYDISGSWERFDITLTKTGFTHLVYNSFSVRGNLLRGFDSDYLFKMTSQQHDVDAMYMKNIGVKPRRSRFERVALRDSRRRTAAQLEQRKFKKSNDFRNEDETVENSWCSGVSMRSCRRKSTPLATAAMTAIVENKCSLIISFSESPYRMTTETKRMTGSLRVAEDAHNNGDPLEHPNVTVCWLDILFNFTKFQ</sequence>
<organism evidence="1 2">
    <name type="scientific">Angiostrongylus cantonensis</name>
    <name type="common">Rat lungworm</name>
    <dbReference type="NCBI Taxonomy" id="6313"/>
    <lineage>
        <taxon>Eukaryota</taxon>
        <taxon>Metazoa</taxon>
        <taxon>Ecdysozoa</taxon>
        <taxon>Nematoda</taxon>
        <taxon>Chromadorea</taxon>
        <taxon>Rhabditida</taxon>
        <taxon>Rhabditina</taxon>
        <taxon>Rhabditomorpha</taxon>
        <taxon>Strongyloidea</taxon>
        <taxon>Metastrongylidae</taxon>
        <taxon>Angiostrongylus</taxon>
    </lineage>
</organism>
<name>A0A0K0D643_ANGCA</name>
<reference evidence="1" key="1">
    <citation type="submission" date="2012-09" db="EMBL/GenBank/DDBJ databases">
        <authorList>
            <person name="Martin A.A."/>
        </authorList>
    </citation>
    <scope>NUCLEOTIDE SEQUENCE</scope>
</reference>
<evidence type="ECO:0000313" key="1">
    <source>
        <dbReference type="Proteomes" id="UP000035642"/>
    </source>
</evidence>
<accession>A0A0K0D643</accession>
<dbReference type="AlphaFoldDB" id="A0A0K0D643"/>
<protein>
    <submittedName>
        <fullName evidence="2">LAM_G_DOMAIN domain-containing protein</fullName>
    </submittedName>
</protein>
<keyword evidence="1" id="KW-1185">Reference proteome</keyword>
<proteinExistence type="predicted"/>
<dbReference type="WBParaSite" id="ACAC_0000553801-mRNA-1">
    <property type="protein sequence ID" value="ACAC_0000553801-mRNA-1"/>
    <property type="gene ID" value="ACAC_0000553801"/>
</dbReference>